<reference evidence="3" key="1">
    <citation type="submission" date="2021-06" db="EMBL/GenBank/DDBJ databases">
        <title>Parelaphostrongylus tenuis whole genome reference sequence.</title>
        <authorList>
            <person name="Garwood T.J."/>
            <person name="Larsen P.A."/>
            <person name="Fountain-Jones N.M."/>
            <person name="Garbe J.R."/>
            <person name="Macchietto M.G."/>
            <person name="Kania S.A."/>
            <person name="Gerhold R.W."/>
            <person name="Richards J.E."/>
            <person name="Wolf T.M."/>
        </authorList>
    </citation>
    <scope>NUCLEOTIDE SEQUENCE</scope>
    <source>
        <strain evidence="3">MNPRO001-30</strain>
        <tissue evidence="3">Meninges</tissue>
    </source>
</reference>
<proteinExistence type="predicted"/>
<dbReference type="PANTHER" id="PTHR24020:SF84">
    <property type="entry name" value="VWFA DOMAIN-CONTAINING PROTEIN"/>
    <property type="match status" value="1"/>
</dbReference>
<dbReference type="CDD" id="cd00198">
    <property type="entry name" value="vWFA"/>
    <property type="match status" value="1"/>
</dbReference>
<comment type="caution">
    <text evidence="3">The sequence shown here is derived from an EMBL/GenBank/DDBJ whole genome shotgun (WGS) entry which is preliminary data.</text>
</comment>
<feature type="domain" description="VWFA" evidence="2">
    <location>
        <begin position="493"/>
        <end position="630"/>
    </location>
</feature>
<dbReference type="AlphaFoldDB" id="A0AAD5MFP1"/>
<feature type="region of interest" description="Disordered" evidence="1">
    <location>
        <begin position="263"/>
        <end position="342"/>
    </location>
</feature>
<dbReference type="EMBL" id="JAHQIW010002643">
    <property type="protein sequence ID" value="KAJ1355913.1"/>
    <property type="molecule type" value="Genomic_DNA"/>
</dbReference>
<dbReference type="SUPFAM" id="SSF53300">
    <property type="entry name" value="vWA-like"/>
    <property type="match status" value="2"/>
</dbReference>
<sequence length="630" mass="69759">MADDCSSPNLDLVVVFDNTVRLLNRRHSAFSANKYLLLDILGSLKDGTNTRVAVVSFDNNTPEVTLEFTDISSRHEIFSKIENIKVVEKKPSYSDPIIVALEYLHSEGRADAHAVLVILGNGKSGDSYDAQKAAAARIRETPGLTCFAVDSSSATNINTLQTFTGSLSRVYSYERNAEFVKNINRLANALNDPRCNFLLREAREGTRATAATDFGQTFEWVYSTPPFLKAKNTVQRDILEEPPNDEKLSEGKLIVKEIMRTTNSRRTSSTIKTTTSSTATKSTTTATTTAGKTTTKRPTITGRRRSTTTSSSFDTTPATITFTTEKPRTTTTREESTTAPPKTTRILRTRRPKQTTTLTTTPQYITTTVTAWKFSGELSGQQEERDDLLLPLAPPPAPQLQRELGGQQEERHDLLVPLTPPSVPPLQREFGAQQEERHNLLPLAPPPPRPLQRYIFRTKRAFTTPLFKTYFLKKHTEELEEPSTTFRPGCLLDVIIVLDASGSVEVTFRREKELAAGIVSRLRIGPNNSRVSIIKFAGAQQVKTVWSFGDVQAKGKILRVLDSVSFTSGTTAIHSALLKALSEYTSARGARPGSARAIAIVFTDGFSQRPTFTEAAMLRAVIPDTYAYRR</sequence>
<evidence type="ECO:0000259" key="2">
    <source>
        <dbReference type="PROSITE" id="PS50234"/>
    </source>
</evidence>
<dbReference type="Gene3D" id="3.40.50.410">
    <property type="entry name" value="von Willebrand factor, type A domain"/>
    <property type="match status" value="2"/>
</dbReference>
<evidence type="ECO:0000313" key="4">
    <source>
        <dbReference type="Proteomes" id="UP001196413"/>
    </source>
</evidence>
<dbReference type="PANTHER" id="PTHR24020">
    <property type="entry name" value="COLLAGEN ALPHA"/>
    <property type="match status" value="1"/>
</dbReference>
<dbReference type="SMART" id="SM00327">
    <property type="entry name" value="VWA"/>
    <property type="match status" value="2"/>
</dbReference>
<feature type="domain" description="VWFA" evidence="2">
    <location>
        <begin position="11"/>
        <end position="190"/>
    </location>
</feature>
<dbReference type="Proteomes" id="UP001196413">
    <property type="component" value="Unassembled WGS sequence"/>
</dbReference>
<evidence type="ECO:0000256" key="1">
    <source>
        <dbReference type="SAM" id="MobiDB-lite"/>
    </source>
</evidence>
<dbReference type="PROSITE" id="PS50234">
    <property type="entry name" value="VWFA"/>
    <property type="match status" value="2"/>
</dbReference>
<accession>A0AAD5MFP1</accession>
<dbReference type="InterPro" id="IPR036465">
    <property type="entry name" value="vWFA_dom_sf"/>
</dbReference>
<keyword evidence="4" id="KW-1185">Reference proteome</keyword>
<dbReference type="InterPro" id="IPR050525">
    <property type="entry name" value="ECM_Assembly_Org"/>
</dbReference>
<name>A0AAD5MFP1_PARTN</name>
<dbReference type="InterPro" id="IPR002035">
    <property type="entry name" value="VWF_A"/>
</dbReference>
<feature type="compositionally biased region" description="Low complexity" evidence="1">
    <location>
        <begin position="263"/>
        <end position="324"/>
    </location>
</feature>
<dbReference type="Pfam" id="PF00092">
    <property type="entry name" value="VWA"/>
    <property type="match status" value="2"/>
</dbReference>
<feature type="compositionally biased region" description="Basic and acidic residues" evidence="1">
    <location>
        <begin position="325"/>
        <end position="336"/>
    </location>
</feature>
<organism evidence="3 4">
    <name type="scientific">Parelaphostrongylus tenuis</name>
    <name type="common">Meningeal worm</name>
    <dbReference type="NCBI Taxonomy" id="148309"/>
    <lineage>
        <taxon>Eukaryota</taxon>
        <taxon>Metazoa</taxon>
        <taxon>Ecdysozoa</taxon>
        <taxon>Nematoda</taxon>
        <taxon>Chromadorea</taxon>
        <taxon>Rhabditida</taxon>
        <taxon>Rhabditina</taxon>
        <taxon>Rhabditomorpha</taxon>
        <taxon>Strongyloidea</taxon>
        <taxon>Metastrongylidae</taxon>
        <taxon>Parelaphostrongylus</taxon>
    </lineage>
</organism>
<protein>
    <recommendedName>
        <fullName evidence="2">VWFA domain-containing protein</fullName>
    </recommendedName>
</protein>
<gene>
    <name evidence="3" type="ORF">KIN20_013491</name>
</gene>
<evidence type="ECO:0000313" key="3">
    <source>
        <dbReference type="EMBL" id="KAJ1355913.1"/>
    </source>
</evidence>